<evidence type="ECO:0000256" key="3">
    <source>
        <dbReference type="ARBA" id="ARBA00022679"/>
    </source>
</evidence>
<dbReference type="HAMAP" id="MF_01147">
    <property type="entry name" value="Lgt"/>
    <property type="match status" value="1"/>
</dbReference>
<keyword evidence="6 7" id="KW-0472">Membrane</keyword>
<evidence type="ECO:0000256" key="7">
    <source>
        <dbReference type="HAMAP-Rule" id="MF_01147"/>
    </source>
</evidence>
<dbReference type="EMBL" id="CP051677">
    <property type="protein sequence ID" value="QJD78814.1"/>
    <property type="molecule type" value="Genomic_DNA"/>
</dbReference>
<keyword evidence="4 7" id="KW-0812">Transmembrane</keyword>
<comment type="subcellular location">
    <subcellularLocation>
        <location evidence="7">Cell membrane</location>
        <topology evidence="7">Multi-pass membrane protein</topology>
    </subcellularLocation>
</comment>
<organism evidence="8 9">
    <name type="scientific">Spirosoma rhododendri</name>
    <dbReference type="NCBI Taxonomy" id="2728024"/>
    <lineage>
        <taxon>Bacteria</taxon>
        <taxon>Pseudomonadati</taxon>
        <taxon>Bacteroidota</taxon>
        <taxon>Cytophagia</taxon>
        <taxon>Cytophagales</taxon>
        <taxon>Cytophagaceae</taxon>
        <taxon>Spirosoma</taxon>
    </lineage>
</organism>
<dbReference type="AlphaFoldDB" id="A0A7L5DK25"/>
<dbReference type="GO" id="GO:0005886">
    <property type="term" value="C:plasma membrane"/>
    <property type="evidence" value="ECO:0007669"/>
    <property type="project" value="UniProtKB-SubCell"/>
</dbReference>
<keyword evidence="3 7" id="KW-0808">Transferase</keyword>
<dbReference type="UniPathway" id="UPA00664"/>
<dbReference type="EC" id="2.5.1.145" evidence="7"/>
<gene>
    <name evidence="7 8" type="primary">lgt</name>
    <name evidence="8" type="ORF">HH216_10515</name>
</gene>
<dbReference type="PANTHER" id="PTHR30589:SF0">
    <property type="entry name" value="PHOSPHATIDYLGLYCEROL--PROLIPOPROTEIN DIACYLGLYCERYL TRANSFERASE"/>
    <property type="match status" value="1"/>
</dbReference>
<evidence type="ECO:0000256" key="1">
    <source>
        <dbReference type="ARBA" id="ARBA00007150"/>
    </source>
</evidence>
<comment type="function">
    <text evidence="7">Catalyzes the transfer of the diacylglyceryl group from phosphatidylglycerol to the sulfhydryl group of the N-terminal cysteine of a prolipoprotein, the first step in the formation of mature lipoproteins.</text>
</comment>
<feature type="transmembrane region" description="Helical" evidence="7">
    <location>
        <begin position="88"/>
        <end position="112"/>
    </location>
</feature>
<dbReference type="NCBIfam" id="TIGR00544">
    <property type="entry name" value="lgt"/>
    <property type="match status" value="1"/>
</dbReference>
<feature type="transmembrane region" description="Helical" evidence="7">
    <location>
        <begin position="219"/>
        <end position="237"/>
    </location>
</feature>
<sequence>MLQYLIWEPDPEIFHIGAFSVRWYGLLFAMGFLIGMQIMSYIFKVERKPVADTDTLLIYMVVSTIVGARFGHFLFYEPEVLINHPLTVITPPFAGLASHGATIGILTALWLYSRRKESIATNQTFLWVTDRIVIVVALAGAFIRMGNFVNSEIIGRPTDLPWGVVFPKADYRDVLGPPELHLVPRHPAQLYEALSCLIIFVVLLWFWNRYKDKTPRGSMLGIFLIWIFTLRFLFEYVKENQVAKEATMALNIGQLLSIPAVLLGIYFLVRSYKHPVVVPKELEDTIGK</sequence>
<accession>A0A7L5DK25</accession>
<evidence type="ECO:0000256" key="4">
    <source>
        <dbReference type="ARBA" id="ARBA00022692"/>
    </source>
</evidence>
<keyword evidence="5 7" id="KW-1133">Transmembrane helix</keyword>
<feature type="transmembrane region" description="Helical" evidence="7">
    <location>
        <begin position="249"/>
        <end position="269"/>
    </location>
</feature>
<reference evidence="8 9" key="1">
    <citation type="submission" date="2020-04" db="EMBL/GenBank/DDBJ databases">
        <title>Genome sequencing of novel species.</title>
        <authorList>
            <person name="Heo J."/>
            <person name="Kim S.-J."/>
            <person name="Kim J.-S."/>
            <person name="Hong S.-B."/>
            <person name="Kwon S.-W."/>
        </authorList>
    </citation>
    <scope>NUCLEOTIDE SEQUENCE [LARGE SCALE GENOMIC DNA]</scope>
    <source>
        <strain evidence="8 9">CJU-R4</strain>
    </source>
</reference>
<comment type="similarity">
    <text evidence="1 7">Belongs to the Lgt family.</text>
</comment>
<evidence type="ECO:0000313" key="9">
    <source>
        <dbReference type="Proteomes" id="UP000501128"/>
    </source>
</evidence>
<proteinExistence type="inferred from homology"/>
<protein>
    <recommendedName>
        <fullName evidence="7">Phosphatidylglycerol--prolipoprotein diacylglyceryl transferase</fullName>
        <ecNumber evidence="7">2.5.1.145</ecNumber>
    </recommendedName>
</protein>
<dbReference type="RefSeq" id="WP_169550781.1">
    <property type="nucleotide sequence ID" value="NZ_CP051677.1"/>
</dbReference>
<feature type="transmembrane region" description="Helical" evidence="7">
    <location>
        <begin position="23"/>
        <end position="43"/>
    </location>
</feature>
<dbReference type="Proteomes" id="UP000501128">
    <property type="component" value="Chromosome"/>
</dbReference>
<feature type="transmembrane region" description="Helical" evidence="7">
    <location>
        <begin position="55"/>
        <end position="76"/>
    </location>
</feature>
<evidence type="ECO:0000256" key="5">
    <source>
        <dbReference type="ARBA" id="ARBA00022989"/>
    </source>
</evidence>
<evidence type="ECO:0000256" key="6">
    <source>
        <dbReference type="ARBA" id="ARBA00023136"/>
    </source>
</evidence>
<dbReference type="PANTHER" id="PTHR30589">
    <property type="entry name" value="PROLIPOPROTEIN DIACYLGLYCERYL TRANSFERASE"/>
    <property type="match status" value="1"/>
</dbReference>
<keyword evidence="2 7" id="KW-1003">Cell membrane</keyword>
<comment type="catalytic activity">
    <reaction evidence="7">
        <text>L-cysteinyl-[prolipoprotein] + a 1,2-diacyl-sn-glycero-3-phospho-(1'-sn-glycerol) = an S-1,2-diacyl-sn-glyceryl-L-cysteinyl-[prolipoprotein] + sn-glycerol 1-phosphate + H(+)</text>
        <dbReference type="Rhea" id="RHEA:56712"/>
        <dbReference type="Rhea" id="RHEA-COMP:14679"/>
        <dbReference type="Rhea" id="RHEA-COMP:14680"/>
        <dbReference type="ChEBI" id="CHEBI:15378"/>
        <dbReference type="ChEBI" id="CHEBI:29950"/>
        <dbReference type="ChEBI" id="CHEBI:57685"/>
        <dbReference type="ChEBI" id="CHEBI:64716"/>
        <dbReference type="ChEBI" id="CHEBI:140658"/>
        <dbReference type="EC" id="2.5.1.145"/>
    </reaction>
</comment>
<keyword evidence="9" id="KW-1185">Reference proteome</keyword>
<dbReference type="GO" id="GO:0008961">
    <property type="term" value="F:phosphatidylglycerol-prolipoprotein diacylglyceryl transferase activity"/>
    <property type="evidence" value="ECO:0007669"/>
    <property type="project" value="UniProtKB-UniRule"/>
</dbReference>
<keyword evidence="8" id="KW-0449">Lipoprotein</keyword>
<name>A0A7L5DK25_9BACT</name>
<feature type="binding site" evidence="7">
    <location>
        <position position="144"/>
    </location>
    <ligand>
        <name>a 1,2-diacyl-sn-glycero-3-phospho-(1'-sn-glycerol)</name>
        <dbReference type="ChEBI" id="CHEBI:64716"/>
    </ligand>
</feature>
<evidence type="ECO:0000256" key="2">
    <source>
        <dbReference type="ARBA" id="ARBA00022475"/>
    </source>
</evidence>
<dbReference type="GO" id="GO:0042158">
    <property type="term" value="P:lipoprotein biosynthetic process"/>
    <property type="evidence" value="ECO:0007669"/>
    <property type="project" value="UniProtKB-UniRule"/>
</dbReference>
<dbReference type="InterPro" id="IPR001640">
    <property type="entry name" value="Lgt"/>
</dbReference>
<dbReference type="KEGG" id="srho:HH216_10515"/>
<feature type="transmembrane region" description="Helical" evidence="7">
    <location>
        <begin position="124"/>
        <end position="143"/>
    </location>
</feature>
<feature type="transmembrane region" description="Helical" evidence="7">
    <location>
        <begin position="188"/>
        <end position="207"/>
    </location>
</feature>
<evidence type="ECO:0000313" key="8">
    <source>
        <dbReference type="EMBL" id="QJD78814.1"/>
    </source>
</evidence>
<dbReference type="Pfam" id="PF01790">
    <property type="entry name" value="LGT"/>
    <property type="match status" value="1"/>
</dbReference>
<dbReference type="PROSITE" id="PS01311">
    <property type="entry name" value="LGT"/>
    <property type="match status" value="1"/>
</dbReference>
<comment type="pathway">
    <text evidence="7">Protein modification; lipoprotein biosynthesis (diacylglyceryl transfer).</text>
</comment>